<dbReference type="PROSITE" id="PS50106">
    <property type="entry name" value="PDZ"/>
    <property type="match status" value="1"/>
</dbReference>
<dbReference type="EMBL" id="DS268424">
    <property type="protein sequence ID" value="EFO91439.1"/>
    <property type="molecule type" value="Genomic_DNA"/>
</dbReference>
<dbReference type="SMART" id="SM00228">
    <property type="entry name" value="PDZ"/>
    <property type="match status" value="1"/>
</dbReference>
<dbReference type="Gene3D" id="1.10.10.10">
    <property type="entry name" value="Winged helix-like DNA-binding domain superfamily/Winged helix DNA-binding domain"/>
    <property type="match status" value="1"/>
</dbReference>
<dbReference type="FunFam" id="2.30.42.10:FF:000203">
    <property type="entry name" value="DiSHevelled related"/>
    <property type="match status" value="1"/>
</dbReference>
<dbReference type="Proteomes" id="UP000008281">
    <property type="component" value="Unassembled WGS sequence"/>
</dbReference>
<dbReference type="GO" id="GO:0060070">
    <property type="term" value="P:canonical Wnt signaling pathway"/>
    <property type="evidence" value="ECO:0007669"/>
    <property type="project" value="TreeGrafter"/>
</dbReference>
<feature type="region of interest" description="Disordered" evidence="1">
    <location>
        <begin position="705"/>
        <end position="728"/>
    </location>
</feature>
<evidence type="ECO:0000259" key="2">
    <source>
        <dbReference type="PROSITE" id="PS50106"/>
    </source>
</evidence>
<dbReference type="InterPro" id="IPR000591">
    <property type="entry name" value="DEP_dom"/>
</dbReference>
<dbReference type="PANTHER" id="PTHR10878:SF25">
    <property type="entry name" value="SEGMENT POLARITY PROTEIN DISHEVELLED"/>
    <property type="match status" value="1"/>
</dbReference>
<evidence type="ECO:0000259" key="3">
    <source>
        <dbReference type="PROSITE" id="PS50186"/>
    </source>
</evidence>
<feature type="compositionally biased region" description="Basic residues" evidence="1">
    <location>
        <begin position="540"/>
        <end position="554"/>
    </location>
</feature>
<dbReference type="STRING" id="31234.E3M4H5"/>
<dbReference type="FunCoup" id="E3M4H5">
    <property type="interactions" value="181"/>
</dbReference>
<dbReference type="InParanoid" id="E3M4H5"/>
<dbReference type="GO" id="GO:0005829">
    <property type="term" value="C:cytosol"/>
    <property type="evidence" value="ECO:0007669"/>
    <property type="project" value="TreeGrafter"/>
</dbReference>
<feature type="region of interest" description="Disordered" evidence="1">
    <location>
        <begin position="507"/>
        <end position="557"/>
    </location>
</feature>
<feature type="region of interest" description="Disordered" evidence="1">
    <location>
        <begin position="282"/>
        <end position="320"/>
    </location>
</feature>
<name>E3M4H5_CAERE</name>
<dbReference type="Pfam" id="PF00595">
    <property type="entry name" value="PDZ"/>
    <property type="match status" value="1"/>
</dbReference>
<dbReference type="SMART" id="SM00049">
    <property type="entry name" value="DEP"/>
    <property type="match status" value="1"/>
</dbReference>
<feature type="region of interest" description="Disordered" evidence="1">
    <location>
        <begin position="65"/>
        <end position="89"/>
    </location>
</feature>
<dbReference type="InterPro" id="IPR036390">
    <property type="entry name" value="WH_DNA-bd_sf"/>
</dbReference>
<dbReference type="GO" id="GO:0035556">
    <property type="term" value="P:intracellular signal transduction"/>
    <property type="evidence" value="ECO:0007669"/>
    <property type="project" value="InterPro"/>
</dbReference>
<dbReference type="HOGENOM" id="CLU_013997_0_0_1"/>
<dbReference type="eggNOG" id="KOG3571">
    <property type="taxonomic scope" value="Eukaryota"/>
</dbReference>
<dbReference type="InterPro" id="IPR015506">
    <property type="entry name" value="Dsh/Dvl-rel"/>
</dbReference>
<feature type="compositionally biased region" description="Polar residues" evidence="1">
    <location>
        <begin position="174"/>
        <end position="188"/>
    </location>
</feature>
<dbReference type="AlphaFoldDB" id="E3M4H5"/>
<keyword evidence="5" id="KW-1185">Reference proteome</keyword>
<feature type="compositionally biased region" description="Basic and acidic residues" evidence="1">
    <location>
        <begin position="1"/>
        <end position="11"/>
    </location>
</feature>
<dbReference type="SUPFAM" id="SSF50156">
    <property type="entry name" value="PDZ domain-like"/>
    <property type="match status" value="1"/>
</dbReference>
<protein>
    <submittedName>
        <fullName evidence="4">CRE-DSH-1 protein</fullName>
    </submittedName>
</protein>
<feature type="domain" description="PDZ" evidence="2">
    <location>
        <begin position="573"/>
        <end position="646"/>
    </location>
</feature>
<feature type="compositionally biased region" description="Basic and acidic residues" evidence="1">
    <location>
        <begin position="299"/>
        <end position="308"/>
    </location>
</feature>
<feature type="region of interest" description="Disordered" evidence="1">
    <location>
        <begin position="1"/>
        <end position="26"/>
    </location>
</feature>
<accession>E3M4H5</accession>
<dbReference type="PROSITE" id="PS50186">
    <property type="entry name" value="DEP"/>
    <property type="match status" value="1"/>
</dbReference>
<dbReference type="CDD" id="cd06717">
    <property type="entry name" value="PDZ_Dishevelled-like"/>
    <property type="match status" value="1"/>
</dbReference>
<proteinExistence type="predicted"/>
<feature type="compositionally biased region" description="Low complexity" evidence="1">
    <location>
        <begin position="718"/>
        <end position="728"/>
    </location>
</feature>
<feature type="compositionally biased region" description="Low complexity" evidence="1">
    <location>
        <begin position="282"/>
        <end position="298"/>
    </location>
</feature>
<dbReference type="OMA" id="DGESRMY"/>
<feature type="domain" description="DEP" evidence="3">
    <location>
        <begin position="795"/>
        <end position="849"/>
    </location>
</feature>
<dbReference type="Pfam" id="PF00610">
    <property type="entry name" value="DEP"/>
    <property type="match status" value="1"/>
</dbReference>
<organism evidence="5">
    <name type="scientific">Caenorhabditis remanei</name>
    <name type="common">Caenorhabditis vulgaris</name>
    <dbReference type="NCBI Taxonomy" id="31234"/>
    <lineage>
        <taxon>Eukaryota</taxon>
        <taxon>Metazoa</taxon>
        <taxon>Ecdysozoa</taxon>
        <taxon>Nematoda</taxon>
        <taxon>Chromadorea</taxon>
        <taxon>Rhabditida</taxon>
        <taxon>Rhabditina</taxon>
        <taxon>Rhabditomorpha</taxon>
        <taxon>Rhabditoidea</taxon>
        <taxon>Rhabditidae</taxon>
        <taxon>Peloderinae</taxon>
        <taxon>Caenorhabditis</taxon>
    </lineage>
</organism>
<dbReference type="InterPro" id="IPR036388">
    <property type="entry name" value="WH-like_DNA-bd_sf"/>
</dbReference>
<dbReference type="CDD" id="cd04438">
    <property type="entry name" value="DEP_dishevelled"/>
    <property type="match status" value="1"/>
</dbReference>
<evidence type="ECO:0000313" key="4">
    <source>
        <dbReference type="EMBL" id="EFO91439.1"/>
    </source>
</evidence>
<dbReference type="InterPro" id="IPR001478">
    <property type="entry name" value="PDZ"/>
</dbReference>
<feature type="region of interest" description="Disordered" evidence="1">
    <location>
        <begin position="210"/>
        <end position="258"/>
    </location>
</feature>
<dbReference type="OrthoDB" id="10031689at2759"/>
<evidence type="ECO:0000313" key="5">
    <source>
        <dbReference type="Proteomes" id="UP000008281"/>
    </source>
</evidence>
<dbReference type="GO" id="GO:0005109">
    <property type="term" value="F:frizzled binding"/>
    <property type="evidence" value="ECO:0007669"/>
    <property type="project" value="TreeGrafter"/>
</dbReference>
<evidence type="ECO:0000256" key="1">
    <source>
        <dbReference type="SAM" id="MobiDB-lite"/>
    </source>
</evidence>
<feature type="compositionally biased region" description="Basic residues" evidence="1">
    <location>
        <begin position="231"/>
        <end position="242"/>
    </location>
</feature>
<dbReference type="InterPro" id="IPR036034">
    <property type="entry name" value="PDZ_sf"/>
</dbReference>
<reference evidence="4" key="1">
    <citation type="submission" date="2007-07" db="EMBL/GenBank/DDBJ databases">
        <title>PCAP assembly of the Caenorhabditis remanei genome.</title>
        <authorList>
            <consortium name="The Caenorhabditis remanei Sequencing Consortium"/>
            <person name="Wilson R.K."/>
        </authorList>
    </citation>
    <scope>NUCLEOTIDE SEQUENCE [LARGE SCALE GENOMIC DNA]</scope>
    <source>
        <strain evidence="4">PB4641</strain>
    </source>
</reference>
<dbReference type="SUPFAM" id="SSF46785">
    <property type="entry name" value="Winged helix' DNA-binding domain"/>
    <property type="match status" value="1"/>
</dbReference>
<feature type="region of interest" description="Disordered" evidence="1">
    <location>
        <begin position="427"/>
        <end position="465"/>
    </location>
</feature>
<gene>
    <name evidence="4" type="primary">Cre-dsh-1</name>
    <name evidence="4" type="ORF">CRE_11922</name>
</gene>
<feature type="compositionally biased region" description="Basic and acidic residues" evidence="1">
    <location>
        <begin position="157"/>
        <end position="167"/>
    </location>
</feature>
<sequence>MSIKLEARERAIPTGSNTPSTSTSSDVLRSLLFTSKERKVLSTYTAPPPNRHHSPGVVSQLINKIEQKTSPPTTSSRPKKKKKAPPLAQIDDLDLIEDDKTAVEVVKSPRRKKYTGNPLGNLKILNNILPLSKTSEDKENSNQPTVGKKLKKSKSKSRVEPESEPPFRLKRTLTDLTNNHSPAGSTWRQMVSNALGGPLKKRLSEGALFFPGTSKTADDCDDEEGDNTKTTTKRRFLQRRKQSEKSAGGANGKESGGSASSSFFGALIRLSHSAASLTSLTSLGGSRSNSASPSSSRSNTKEFKEELKPPQPPPPDLISPVAALSKPIFTLDSSHPVSLTPPSRELRKSKTCQITTDRPPIIPSITISESRSLNRIDRCRPVTVDGSGLTPDRRPLVSRRSTMSRTMSLIPTSPSLPPLYEEETASTAAMVEEEREDKAQKRRMRRYGGSNTTSTYQGRKDVAPDASPRRHLIGFLHRTSHLSLTSELSADASFYLIGHRRHLEESTIGSESDARVFSDDDDRGSTTTDFTSVSRQHEKMAKKKKNKRNFRKPSRASSFSSITESSMSLDVITVNLNMDTVNFLGISIVGQTSNCGDNGIYVANIMKGGAVALDGRIEAGDMILQVNETSFENFTNDQAVDVLREAVSRRGPIKLTVAKSFENGQSCFTIPRNSREEPVRPIDTQAWIQHTNAMRGMPSIVEESAPTPIPGEWPHGRPPSSSTVTSNGSNGQNTVVGNGTHIHLDIHTDKKKVVEIMAMPGSGLDIKNRTWLKIPIPMSFLGKYLFPVHIIIFFYSGSDLVEWLLDRIEGLRERKSARNYAADLLKLKYIAHVVNKVTFTEQCYYVLGDECSGKRNEELTFIQSKYSDYARFRNEDGGPKYQWTMGMNGMSAGNGSSVMLPPPHLPGGVPPGAFKGMAPSMVSDGESRMYVMHI</sequence>
<dbReference type="PANTHER" id="PTHR10878">
    <property type="entry name" value="SEGMENT POLARITY PROTEIN DISHEVELLED"/>
    <property type="match status" value="1"/>
</dbReference>
<feature type="region of interest" description="Disordered" evidence="1">
    <location>
        <begin position="133"/>
        <end position="188"/>
    </location>
</feature>
<dbReference type="Gene3D" id="2.30.42.10">
    <property type="match status" value="1"/>
</dbReference>
<feature type="compositionally biased region" description="Low complexity" evidence="1">
    <location>
        <begin position="13"/>
        <end position="25"/>
    </location>
</feature>